<evidence type="ECO:0000313" key="1">
    <source>
        <dbReference type="EMBL" id="MEE6042458.1"/>
    </source>
</evidence>
<comment type="caution">
    <text evidence="2">The sequence shown here is derived from an EMBL/GenBank/DDBJ whole genome shotgun (WGS) entry which is preliminary data.</text>
</comment>
<gene>
    <name evidence="2" type="ORF">DM482_00940</name>
    <name evidence="1" type="ORF">M5S13_11345</name>
</gene>
<protein>
    <submittedName>
        <fullName evidence="2">Uncharacterized protein</fullName>
    </submittedName>
</protein>
<reference evidence="2 3" key="1">
    <citation type="submission" date="2018-06" db="EMBL/GenBank/DDBJ databases">
        <authorList>
            <person name="Teymurazov M."/>
            <person name="Kislichkina A."/>
            <person name="Abaymova A."/>
            <person name="Mukhina T."/>
            <person name="Mayskaya N."/>
            <person name="Svetoch E."/>
            <person name="Bogun A."/>
        </authorList>
    </citation>
    <scope>NUCLEOTIDE SEQUENCE [LARGE SCALE GENOMIC DNA]</scope>
    <source>
        <strain evidence="2 3">SCPM-O-B-8406</strain>
    </source>
</reference>
<evidence type="ECO:0000313" key="4">
    <source>
        <dbReference type="Proteomes" id="UP001347884"/>
    </source>
</evidence>
<dbReference type="RefSeq" id="WP_110479652.1">
    <property type="nucleotide sequence ID" value="NZ_CP081939.1"/>
</dbReference>
<reference evidence="1 4" key="2">
    <citation type="journal article" date="2022" name="Front. Microbiol.">
        <title>Commensal bacteria contribute to the growth of multidrug-resistant Avibacterium paragallinarum in chickens.</title>
        <authorList>
            <person name="Zhu J."/>
            <person name="Chen Y."/>
            <person name="Wu Y."/>
            <person name="Wang Y."/>
            <person name="Zhu K."/>
        </authorList>
    </citation>
    <scope>NUCLEOTIDE SEQUENCE [LARGE SCALE GENOMIC DNA]</scope>
    <source>
        <strain evidence="1 4">AV25</strain>
    </source>
</reference>
<evidence type="ECO:0000313" key="2">
    <source>
        <dbReference type="EMBL" id="PXZ40736.1"/>
    </source>
</evidence>
<evidence type="ECO:0000313" key="3">
    <source>
        <dbReference type="Proteomes" id="UP000247594"/>
    </source>
</evidence>
<dbReference type="AlphaFoldDB" id="A0AAE5TK38"/>
<organism evidence="2 3">
    <name type="scientific">Avibacterium paragallinarum</name>
    <name type="common">Haemophilus gallinarum</name>
    <dbReference type="NCBI Taxonomy" id="728"/>
    <lineage>
        <taxon>Bacteria</taxon>
        <taxon>Pseudomonadati</taxon>
        <taxon>Pseudomonadota</taxon>
        <taxon>Gammaproteobacteria</taxon>
        <taxon>Pasteurellales</taxon>
        <taxon>Pasteurellaceae</taxon>
        <taxon>Avibacterium</taxon>
    </lineage>
</organism>
<name>A0AAE5TK38_AVIPA</name>
<reference evidence="1" key="3">
    <citation type="submission" date="2022-05" db="EMBL/GenBank/DDBJ databases">
        <authorList>
            <person name="Chen Y."/>
            <person name="Zhu J."/>
            <person name="Zhu K."/>
        </authorList>
    </citation>
    <scope>NUCLEOTIDE SEQUENCE</scope>
    <source>
        <strain evidence="1">AV25</strain>
    </source>
</reference>
<accession>A0AAE5TK38</accession>
<keyword evidence="4" id="KW-1185">Reference proteome</keyword>
<dbReference type="EMBL" id="QJPJ01000001">
    <property type="protein sequence ID" value="PXZ40736.1"/>
    <property type="molecule type" value="Genomic_DNA"/>
</dbReference>
<proteinExistence type="predicted"/>
<dbReference type="EMBL" id="JAMDKF010000033">
    <property type="protein sequence ID" value="MEE6042458.1"/>
    <property type="molecule type" value="Genomic_DNA"/>
</dbReference>
<dbReference type="Proteomes" id="UP000247594">
    <property type="component" value="Unassembled WGS sequence"/>
</dbReference>
<sequence>MIDITLKNSTVENIAGRDININEISKIISIHDAILTENDEKLHEKVIFFLKEQLQFISHFSEIIHLKHDHFIQNIREIIIPSQNPTGGSNIFKEYQLALNELPTLELGNEKWYFFQNQEFIFFNNPPYALILKDINRQDVYKDGYRPNDTILSIDMLEKILMNIHQNICAFKKTIQNIRSQYSHAFYNVVRIEIENLDKDLKEWQEELILFLEPYRQKRKKVTNENEQLYNKHPNTIRMYTMEDMKSGKGCEFDEKLFLMTNDLKGVLKELFTDFSIENKGS</sequence>
<dbReference type="Proteomes" id="UP001347884">
    <property type="component" value="Unassembled WGS sequence"/>
</dbReference>